<dbReference type="Pfam" id="PF00078">
    <property type="entry name" value="RVT_1"/>
    <property type="match status" value="1"/>
</dbReference>
<evidence type="ECO:0000256" key="2">
    <source>
        <dbReference type="SAM" id="MobiDB-lite"/>
    </source>
</evidence>
<dbReference type="CDD" id="cd01651">
    <property type="entry name" value="RT_G2_intron"/>
    <property type="match status" value="1"/>
</dbReference>
<evidence type="ECO:0000313" key="4">
    <source>
        <dbReference type="EMBL" id="MFD2568546.1"/>
    </source>
</evidence>
<keyword evidence="5" id="KW-1185">Reference proteome</keyword>
<sequence length="428" mass="49329">MKNKLLYKISSVENLNEAWRKLNKTNKSSHGIDNVSIQDFEDNREDKIASISKELRDNSFKFSKTRAVLIPKGNGKFRPLQVPVIRDRLVLKAIAIELEEQFSETIEKSNGFSFAYQKRLGIKDAVHKIKEHYDNKNNVVLEADLINFFGEVNKEDLLNKQIFPNLPDDSLNELINSALSQEIGGLDKIKQDQKKYFEGLNSGIPQGNPLSPLFSNIYLSPFDIFLKDKGYNLVRYADDFIILSDSEEECKKAYEDCVDILQELKLKIHPLEEGDKTKIVDLQKSPVNFLSITFDGRSFYPSRDNVNRFKSKVRDICNGKIDYNVLTLLKKISNVFDGWVSAFYYTEVEKYSEEIDYYINRQLFLGLRKLDWKFTPKSKGILPSKYRNKNESSDCLSEIQRKNSGIPNISDLLDAKRKKTAANSPQVK</sequence>
<dbReference type="Proteomes" id="UP001597508">
    <property type="component" value="Unassembled WGS sequence"/>
</dbReference>
<keyword evidence="4" id="KW-0695">RNA-directed DNA polymerase</keyword>
<dbReference type="RefSeq" id="WP_379667252.1">
    <property type="nucleotide sequence ID" value="NZ_JBHULH010000011.1"/>
</dbReference>
<dbReference type="SUPFAM" id="SSF56672">
    <property type="entry name" value="DNA/RNA polymerases"/>
    <property type="match status" value="1"/>
</dbReference>
<reference evidence="5" key="1">
    <citation type="journal article" date="2019" name="Int. J. Syst. Evol. Microbiol.">
        <title>The Global Catalogue of Microorganisms (GCM) 10K type strain sequencing project: providing services to taxonomists for standard genome sequencing and annotation.</title>
        <authorList>
            <consortium name="The Broad Institute Genomics Platform"/>
            <consortium name="The Broad Institute Genome Sequencing Center for Infectious Disease"/>
            <person name="Wu L."/>
            <person name="Ma J."/>
        </authorList>
    </citation>
    <scope>NUCLEOTIDE SEQUENCE [LARGE SCALE GENOMIC DNA]</scope>
    <source>
        <strain evidence="5">KCTC 52127</strain>
    </source>
</reference>
<dbReference type="InterPro" id="IPR051083">
    <property type="entry name" value="GrpII_Intron_Splice-Mob/Def"/>
</dbReference>
<dbReference type="InterPro" id="IPR043128">
    <property type="entry name" value="Rev_trsase/Diguanyl_cyclase"/>
</dbReference>
<dbReference type="InterPro" id="IPR043502">
    <property type="entry name" value="DNA/RNA_pol_sf"/>
</dbReference>
<dbReference type="PANTHER" id="PTHR34047:SF8">
    <property type="entry name" value="PROTEIN YKFC"/>
    <property type="match status" value="1"/>
</dbReference>
<protein>
    <submittedName>
        <fullName evidence="4">Reverse transcriptase domain-containing protein</fullName>
    </submittedName>
</protein>
<dbReference type="EMBL" id="JBHULH010000011">
    <property type="protein sequence ID" value="MFD2568546.1"/>
    <property type="molecule type" value="Genomic_DNA"/>
</dbReference>
<dbReference type="PROSITE" id="PS50878">
    <property type="entry name" value="RT_POL"/>
    <property type="match status" value="1"/>
</dbReference>
<name>A0ABW5LWD0_9FLAO</name>
<keyword evidence="4" id="KW-0808">Transferase</keyword>
<feature type="domain" description="Reverse transcriptase" evidence="3">
    <location>
        <begin position="51"/>
        <end position="294"/>
    </location>
</feature>
<dbReference type="GO" id="GO:0003964">
    <property type="term" value="F:RNA-directed DNA polymerase activity"/>
    <property type="evidence" value="ECO:0007669"/>
    <property type="project" value="UniProtKB-KW"/>
</dbReference>
<comment type="caution">
    <text evidence="4">The sequence shown here is derived from an EMBL/GenBank/DDBJ whole genome shotgun (WGS) entry which is preliminary data.</text>
</comment>
<dbReference type="PANTHER" id="PTHR34047">
    <property type="entry name" value="NUCLEAR INTRON MATURASE 1, MITOCHONDRIAL-RELATED"/>
    <property type="match status" value="1"/>
</dbReference>
<evidence type="ECO:0000256" key="1">
    <source>
        <dbReference type="ARBA" id="ARBA00034120"/>
    </source>
</evidence>
<dbReference type="InterPro" id="IPR000477">
    <property type="entry name" value="RT_dom"/>
</dbReference>
<proteinExistence type="inferred from homology"/>
<evidence type="ECO:0000313" key="5">
    <source>
        <dbReference type="Proteomes" id="UP001597508"/>
    </source>
</evidence>
<evidence type="ECO:0000259" key="3">
    <source>
        <dbReference type="PROSITE" id="PS50878"/>
    </source>
</evidence>
<organism evidence="4 5">
    <name type="scientific">Pseudotenacibaculum haliotis</name>
    <dbReference type="NCBI Taxonomy" id="1862138"/>
    <lineage>
        <taxon>Bacteria</taxon>
        <taxon>Pseudomonadati</taxon>
        <taxon>Bacteroidota</taxon>
        <taxon>Flavobacteriia</taxon>
        <taxon>Flavobacteriales</taxon>
        <taxon>Flavobacteriaceae</taxon>
        <taxon>Pseudotenacibaculum</taxon>
    </lineage>
</organism>
<feature type="region of interest" description="Disordered" evidence="2">
    <location>
        <begin position="406"/>
        <end position="428"/>
    </location>
</feature>
<keyword evidence="4" id="KW-0548">Nucleotidyltransferase</keyword>
<gene>
    <name evidence="4" type="ORF">ACFSRZ_14310</name>
</gene>
<dbReference type="Gene3D" id="3.30.70.270">
    <property type="match status" value="1"/>
</dbReference>
<comment type="similarity">
    <text evidence="1">Belongs to the bacterial reverse transcriptase family.</text>
</comment>
<accession>A0ABW5LWD0</accession>